<evidence type="ECO:0000313" key="8">
    <source>
        <dbReference type="Proteomes" id="UP001628193"/>
    </source>
</evidence>
<reference evidence="7 8" key="2">
    <citation type="submission" date="2024-09" db="EMBL/GenBank/DDBJ databases">
        <title>Draft genome sequence of Candidatus Magnetaquicoccaceae bacterium FCR-1.</title>
        <authorList>
            <person name="Shimoshige H."/>
            <person name="Shimamura S."/>
            <person name="Taoka A."/>
            <person name="Kobayashi H."/>
            <person name="Maekawa T."/>
        </authorList>
    </citation>
    <scope>NUCLEOTIDE SEQUENCE [LARGE SCALE GENOMIC DNA]</scope>
    <source>
        <strain evidence="7 8">FCR-1</strain>
    </source>
</reference>
<dbReference type="InterPro" id="IPR050469">
    <property type="entry name" value="Diguanylate_Cyclase"/>
</dbReference>
<accession>A0ABQ0CA09</accession>
<dbReference type="PROSITE" id="PS50112">
    <property type="entry name" value="PAS"/>
    <property type="match status" value="1"/>
</dbReference>
<keyword evidence="3" id="KW-0812">Transmembrane</keyword>
<dbReference type="InterPro" id="IPR029787">
    <property type="entry name" value="Nucleotide_cyclase"/>
</dbReference>
<dbReference type="Pfam" id="PF13426">
    <property type="entry name" value="PAS_9"/>
    <property type="match status" value="1"/>
</dbReference>
<proteinExistence type="predicted"/>
<dbReference type="PROSITE" id="PS50887">
    <property type="entry name" value="GGDEF"/>
    <property type="match status" value="1"/>
</dbReference>
<keyword evidence="3" id="KW-0472">Membrane</keyword>
<dbReference type="Proteomes" id="UP001628193">
    <property type="component" value="Unassembled WGS sequence"/>
</dbReference>
<dbReference type="SUPFAM" id="SSF55785">
    <property type="entry name" value="PYP-like sensor domain (PAS domain)"/>
    <property type="match status" value="1"/>
</dbReference>
<dbReference type="InterPro" id="IPR003660">
    <property type="entry name" value="HAMP_dom"/>
</dbReference>
<dbReference type="PROSITE" id="PS50885">
    <property type="entry name" value="HAMP"/>
    <property type="match status" value="1"/>
</dbReference>
<dbReference type="CDD" id="cd06225">
    <property type="entry name" value="HAMP"/>
    <property type="match status" value="1"/>
</dbReference>
<dbReference type="EC" id="2.7.7.65" evidence="1"/>
<feature type="domain" description="GGDEF" evidence="6">
    <location>
        <begin position="447"/>
        <end position="577"/>
    </location>
</feature>
<protein>
    <recommendedName>
        <fullName evidence="1">diguanylate cyclase</fullName>
        <ecNumber evidence="1">2.7.7.65</ecNumber>
    </recommendedName>
</protein>
<dbReference type="NCBIfam" id="TIGR00229">
    <property type="entry name" value="sensory_box"/>
    <property type="match status" value="1"/>
</dbReference>
<dbReference type="PANTHER" id="PTHR45138:SF9">
    <property type="entry name" value="DIGUANYLATE CYCLASE DGCM-RELATED"/>
    <property type="match status" value="1"/>
</dbReference>
<organism evidence="7 8">
    <name type="scientific">Candidatus Magnetaquiglobus chichijimensis</name>
    <dbReference type="NCBI Taxonomy" id="3141448"/>
    <lineage>
        <taxon>Bacteria</taxon>
        <taxon>Pseudomonadati</taxon>
        <taxon>Pseudomonadota</taxon>
        <taxon>Magnetococcia</taxon>
        <taxon>Magnetococcales</taxon>
        <taxon>Candidatus Magnetaquicoccaceae</taxon>
        <taxon>Candidatus Magnetaquiglobus</taxon>
    </lineage>
</organism>
<evidence type="ECO:0000256" key="1">
    <source>
        <dbReference type="ARBA" id="ARBA00012528"/>
    </source>
</evidence>
<dbReference type="Pfam" id="PF00990">
    <property type="entry name" value="GGDEF"/>
    <property type="match status" value="1"/>
</dbReference>
<dbReference type="InterPro" id="IPR035965">
    <property type="entry name" value="PAS-like_dom_sf"/>
</dbReference>
<dbReference type="PANTHER" id="PTHR45138">
    <property type="entry name" value="REGULATORY COMPONENTS OF SENSORY TRANSDUCTION SYSTEM"/>
    <property type="match status" value="1"/>
</dbReference>
<dbReference type="SMART" id="SM00091">
    <property type="entry name" value="PAS"/>
    <property type="match status" value="1"/>
</dbReference>
<feature type="domain" description="PAS" evidence="4">
    <location>
        <begin position="300"/>
        <end position="355"/>
    </location>
</feature>
<evidence type="ECO:0000259" key="5">
    <source>
        <dbReference type="PROSITE" id="PS50885"/>
    </source>
</evidence>
<feature type="transmembrane region" description="Helical" evidence="3">
    <location>
        <begin position="29"/>
        <end position="48"/>
    </location>
</feature>
<sequence>MSNRFLTPLKRLSPIVWTHSVLDRLGGRILVYVGVTFVFGWLGLAVLISEFHEQLVMSQNERAVLLITRGVSSGLRTIMLAGDAEIAEDFSKNLQNINGLVDFRILRPDGSEAFRTNETIRLVNQRLGGERFHPRKRENKVQVLPSDSTTLKNVLGNGHEVPIYERDPLNGAPLLTFFAPIPNQDECRPCHGQNDPFRGLIKLTMSLSQANHEIHQARWWIFGLGTLIAAAVMLIIHQAVCRSAVAPLERMARILGDDHHHGDPDRSVPVTGCAEFRQVATAFNHMSSQLSSAWFDLREEHDKLTTILLGTREGIVVTDRENRIVLVNPSAERFIGKSADEIRTQGFMTLFDDPEHMRALLDDHVHELPGLVLHNERMLQIHAANIRDSAGHPIGSAAMIRDVTREKALEDELRKLSNTDPLTGLFNRRRFDAALLEEYDRAKRYGLILGLLLFDVDHFKRFNDTHGHDQGDRVLKAIAEVMRTHFRSVDHPCRYGGEEFCAIMPSTGSSGVNRSAERLRQSVEAMVVDGLKVTVSIGVAIFPECGREGPEAMLKAADLALYQAKRLGRNRVCPFTPELAATPPA</sequence>
<comment type="catalytic activity">
    <reaction evidence="2">
        <text>2 GTP = 3',3'-c-di-GMP + 2 diphosphate</text>
        <dbReference type="Rhea" id="RHEA:24898"/>
        <dbReference type="ChEBI" id="CHEBI:33019"/>
        <dbReference type="ChEBI" id="CHEBI:37565"/>
        <dbReference type="ChEBI" id="CHEBI:58805"/>
        <dbReference type="EC" id="2.7.7.65"/>
    </reaction>
</comment>
<dbReference type="InterPro" id="IPR043128">
    <property type="entry name" value="Rev_trsase/Diguanyl_cyclase"/>
</dbReference>
<dbReference type="Gene3D" id="3.30.450.290">
    <property type="match status" value="1"/>
</dbReference>
<dbReference type="NCBIfam" id="TIGR00254">
    <property type="entry name" value="GGDEF"/>
    <property type="match status" value="1"/>
</dbReference>
<keyword evidence="3" id="KW-1133">Transmembrane helix</keyword>
<reference evidence="7 8" key="1">
    <citation type="submission" date="2024-05" db="EMBL/GenBank/DDBJ databases">
        <authorList>
            <consortium name="Candidatus Magnetaquicoccaceae bacterium FCR-1 genome sequencing consortium"/>
            <person name="Shimoshige H."/>
            <person name="Shimamura S."/>
            <person name="Taoka A."/>
            <person name="Kobayashi H."/>
            <person name="Maekawa T."/>
        </authorList>
    </citation>
    <scope>NUCLEOTIDE SEQUENCE [LARGE SCALE GENOMIC DNA]</scope>
    <source>
        <strain evidence="7 8">FCR-1</strain>
    </source>
</reference>
<dbReference type="EMBL" id="BAAFGK010000004">
    <property type="protein sequence ID" value="GAB0057703.1"/>
    <property type="molecule type" value="Genomic_DNA"/>
</dbReference>
<keyword evidence="8" id="KW-1185">Reference proteome</keyword>
<evidence type="ECO:0000259" key="4">
    <source>
        <dbReference type="PROSITE" id="PS50112"/>
    </source>
</evidence>
<gene>
    <name evidence="7" type="ORF">SIID45300_02035</name>
</gene>
<dbReference type="CDD" id="cd00130">
    <property type="entry name" value="PAS"/>
    <property type="match status" value="1"/>
</dbReference>
<dbReference type="InterPro" id="IPR000160">
    <property type="entry name" value="GGDEF_dom"/>
</dbReference>
<evidence type="ECO:0000256" key="2">
    <source>
        <dbReference type="ARBA" id="ARBA00034247"/>
    </source>
</evidence>
<evidence type="ECO:0000313" key="7">
    <source>
        <dbReference type="EMBL" id="GAB0057703.1"/>
    </source>
</evidence>
<feature type="domain" description="HAMP" evidence="5">
    <location>
        <begin position="242"/>
        <end position="295"/>
    </location>
</feature>
<dbReference type="CDD" id="cd01949">
    <property type="entry name" value="GGDEF"/>
    <property type="match status" value="1"/>
</dbReference>
<dbReference type="RefSeq" id="WP_420905396.1">
    <property type="nucleotide sequence ID" value="NZ_BAAFGK010000004.1"/>
</dbReference>
<comment type="caution">
    <text evidence="7">The sequence shown here is derived from an EMBL/GenBank/DDBJ whole genome shotgun (WGS) entry which is preliminary data.</text>
</comment>
<dbReference type="SMART" id="SM00267">
    <property type="entry name" value="GGDEF"/>
    <property type="match status" value="1"/>
</dbReference>
<name>A0ABQ0CA09_9PROT</name>
<dbReference type="SUPFAM" id="SSF55073">
    <property type="entry name" value="Nucleotide cyclase"/>
    <property type="match status" value="1"/>
</dbReference>
<dbReference type="Gene3D" id="3.30.70.270">
    <property type="match status" value="1"/>
</dbReference>
<evidence type="ECO:0000256" key="3">
    <source>
        <dbReference type="SAM" id="Phobius"/>
    </source>
</evidence>
<feature type="transmembrane region" description="Helical" evidence="3">
    <location>
        <begin position="219"/>
        <end position="240"/>
    </location>
</feature>
<evidence type="ECO:0000259" key="6">
    <source>
        <dbReference type="PROSITE" id="PS50887"/>
    </source>
</evidence>
<dbReference type="Gene3D" id="3.30.450.20">
    <property type="entry name" value="PAS domain"/>
    <property type="match status" value="1"/>
</dbReference>
<dbReference type="InterPro" id="IPR000014">
    <property type="entry name" value="PAS"/>
</dbReference>